<dbReference type="OrthoDB" id="276744at2759"/>
<evidence type="ECO:0000313" key="2">
    <source>
        <dbReference type="Proteomes" id="UP000233556"/>
    </source>
</evidence>
<dbReference type="Proteomes" id="UP000233556">
    <property type="component" value="Unassembled WGS sequence"/>
</dbReference>
<proteinExistence type="predicted"/>
<organism evidence="1 2">
    <name type="scientific">Limosa lapponica baueri</name>
    <dbReference type="NCBI Taxonomy" id="1758121"/>
    <lineage>
        <taxon>Eukaryota</taxon>
        <taxon>Metazoa</taxon>
        <taxon>Chordata</taxon>
        <taxon>Craniata</taxon>
        <taxon>Vertebrata</taxon>
        <taxon>Euteleostomi</taxon>
        <taxon>Archelosauria</taxon>
        <taxon>Archosauria</taxon>
        <taxon>Dinosauria</taxon>
        <taxon>Saurischia</taxon>
        <taxon>Theropoda</taxon>
        <taxon>Coelurosauria</taxon>
        <taxon>Aves</taxon>
        <taxon>Neognathae</taxon>
        <taxon>Neoaves</taxon>
        <taxon>Charadriiformes</taxon>
        <taxon>Scolopacidae</taxon>
        <taxon>Limosa</taxon>
    </lineage>
</organism>
<reference evidence="2" key="2">
    <citation type="submission" date="2017-12" db="EMBL/GenBank/DDBJ databases">
        <title>Genome sequence of the Bar-tailed Godwit (Limosa lapponica baueri).</title>
        <authorList>
            <person name="Lima N.C.B."/>
            <person name="Parody-Merino A.M."/>
            <person name="Battley P.F."/>
            <person name="Fidler A.E."/>
            <person name="Prosdocimi F."/>
        </authorList>
    </citation>
    <scope>NUCLEOTIDE SEQUENCE [LARGE SCALE GENOMIC DNA]</scope>
</reference>
<gene>
    <name evidence="1" type="ORF">llap_5473</name>
</gene>
<sequence length="141" mass="17068">MDLLERVQRKATKVIRGMEYLSYEDRLKELRLFSLEKRRLRRDLLVVFQYLKGLYKKNVDRPLIRTCCNRTRRNSFKLKEGRFRLNIRKKFFMMKVAKHWNGLPREVVDAPFLETFKVRLDGALKNLILLKMFLFIAVALD</sequence>
<accession>A0A2I0UDY0</accession>
<dbReference type="EMBL" id="KZ505842">
    <property type="protein sequence ID" value="PKU44213.1"/>
    <property type="molecule type" value="Genomic_DNA"/>
</dbReference>
<protein>
    <submittedName>
        <fullName evidence="1">Uncharacterized protein</fullName>
    </submittedName>
</protein>
<evidence type="ECO:0000313" key="1">
    <source>
        <dbReference type="EMBL" id="PKU44213.1"/>
    </source>
</evidence>
<reference evidence="2" key="1">
    <citation type="submission" date="2017-11" db="EMBL/GenBank/DDBJ databases">
        <authorList>
            <person name="Lima N.C."/>
            <person name="Parody-Merino A.M."/>
            <person name="Battley P.F."/>
            <person name="Fidler A.E."/>
            <person name="Prosdocimi F."/>
        </authorList>
    </citation>
    <scope>NUCLEOTIDE SEQUENCE [LARGE SCALE GENOMIC DNA]</scope>
</reference>
<keyword evidence="2" id="KW-1185">Reference proteome</keyword>
<dbReference type="AlphaFoldDB" id="A0A2I0UDY0"/>
<name>A0A2I0UDY0_LIMLA</name>